<keyword evidence="3" id="KW-1185">Reference proteome</keyword>
<organism evidence="2 3">
    <name type="scientific">Mycena albidolilacea</name>
    <dbReference type="NCBI Taxonomy" id="1033008"/>
    <lineage>
        <taxon>Eukaryota</taxon>
        <taxon>Fungi</taxon>
        <taxon>Dikarya</taxon>
        <taxon>Basidiomycota</taxon>
        <taxon>Agaricomycotina</taxon>
        <taxon>Agaricomycetes</taxon>
        <taxon>Agaricomycetidae</taxon>
        <taxon>Agaricales</taxon>
        <taxon>Marasmiineae</taxon>
        <taxon>Mycenaceae</taxon>
        <taxon>Mycena</taxon>
    </lineage>
</organism>
<name>A0AAD6Z6S2_9AGAR</name>
<dbReference type="EMBL" id="JARIHO010000081">
    <property type="protein sequence ID" value="KAJ7309430.1"/>
    <property type="molecule type" value="Genomic_DNA"/>
</dbReference>
<feature type="region of interest" description="Disordered" evidence="1">
    <location>
        <begin position="1"/>
        <end position="22"/>
    </location>
</feature>
<dbReference type="Proteomes" id="UP001218218">
    <property type="component" value="Unassembled WGS sequence"/>
</dbReference>
<comment type="caution">
    <text evidence="2">The sequence shown here is derived from an EMBL/GenBank/DDBJ whole genome shotgun (WGS) entry which is preliminary data.</text>
</comment>
<dbReference type="AlphaFoldDB" id="A0AAD6Z6S2"/>
<gene>
    <name evidence="2" type="ORF">DFH08DRAFT_974684</name>
</gene>
<accession>A0AAD6Z6S2</accession>
<sequence length="71" mass="7778">MTLKTALLKGIKKRPGTAPPPELAPVGVRNAMHMIYLNGGQGQLEYKVGFSASVVLREIILNFDVLELDTR</sequence>
<evidence type="ECO:0000313" key="2">
    <source>
        <dbReference type="EMBL" id="KAJ7309430.1"/>
    </source>
</evidence>
<evidence type="ECO:0000313" key="3">
    <source>
        <dbReference type="Proteomes" id="UP001218218"/>
    </source>
</evidence>
<evidence type="ECO:0000256" key="1">
    <source>
        <dbReference type="SAM" id="MobiDB-lite"/>
    </source>
</evidence>
<proteinExistence type="predicted"/>
<reference evidence="2" key="1">
    <citation type="submission" date="2023-03" db="EMBL/GenBank/DDBJ databases">
        <title>Massive genome expansion in bonnet fungi (Mycena s.s.) driven by repeated elements and novel gene families across ecological guilds.</title>
        <authorList>
            <consortium name="Lawrence Berkeley National Laboratory"/>
            <person name="Harder C.B."/>
            <person name="Miyauchi S."/>
            <person name="Viragh M."/>
            <person name="Kuo A."/>
            <person name="Thoen E."/>
            <person name="Andreopoulos B."/>
            <person name="Lu D."/>
            <person name="Skrede I."/>
            <person name="Drula E."/>
            <person name="Henrissat B."/>
            <person name="Morin E."/>
            <person name="Kohler A."/>
            <person name="Barry K."/>
            <person name="LaButti K."/>
            <person name="Morin E."/>
            <person name="Salamov A."/>
            <person name="Lipzen A."/>
            <person name="Mereny Z."/>
            <person name="Hegedus B."/>
            <person name="Baldrian P."/>
            <person name="Stursova M."/>
            <person name="Weitz H."/>
            <person name="Taylor A."/>
            <person name="Grigoriev I.V."/>
            <person name="Nagy L.G."/>
            <person name="Martin F."/>
            <person name="Kauserud H."/>
        </authorList>
    </citation>
    <scope>NUCLEOTIDE SEQUENCE</scope>
    <source>
        <strain evidence="2">CBHHK002</strain>
    </source>
</reference>
<protein>
    <submittedName>
        <fullName evidence="2">Uncharacterized protein</fullName>
    </submittedName>
</protein>